<accession>A0AA37WI80</accession>
<evidence type="ECO:0000256" key="3">
    <source>
        <dbReference type="ARBA" id="ARBA00022723"/>
    </source>
</evidence>
<feature type="chain" id="PRO_5041421897" description="Sulfatase N-terminal domain-containing protein" evidence="7">
    <location>
        <begin position="21"/>
        <end position="716"/>
    </location>
</feature>
<dbReference type="PANTHER" id="PTHR42693">
    <property type="entry name" value="ARYLSULFATASE FAMILY MEMBER"/>
    <property type="match status" value="1"/>
</dbReference>
<dbReference type="Gene3D" id="3.40.720.10">
    <property type="entry name" value="Alkaline Phosphatase, subunit A"/>
    <property type="match status" value="1"/>
</dbReference>
<feature type="domain" description="Sulfatase N-terminal" evidence="8">
    <location>
        <begin position="25"/>
        <end position="362"/>
    </location>
</feature>
<dbReference type="PROSITE" id="PS00523">
    <property type="entry name" value="SULFATASE_1"/>
    <property type="match status" value="1"/>
</dbReference>
<dbReference type="CDD" id="cd16144">
    <property type="entry name" value="ARS_like"/>
    <property type="match status" value="1"/>
</dbReference>
<dbReference type="SUPFAM" id="SSF53649">
    <property type="entry name" value="Alkaline phosphatase-like"/>
    <property type="match status" value="1"/>
</dbReference>
<feature type="signal peptide" evidence="7">
    <location>
        <begin position="1"/>
        <end position="20"/>
    </location>
</feature>
<dbReference type="InterPro" id="IPR017850">
    <property type="entry name" value="Alkaline_phosphatase_core_sf"/>
</dbReference>
<keyword evidence="6" id="KW-0106">Calcium</keyword>
<evidence type="ECO:0000313" key="9">
    <source>
        <dbReference type="EMBL" id="GLR71941.1"/>
    </source>
</evidence>
<evidence type="ECO:0000256" key="2">
    <source>
        <dbReference type="ARBA" id="ARBA00008779"/>
    </source>
</evidence>
<evidence type="ECO:0000313" key="10">
    <source>
        <dbReference type="Proteomes" id="UP001156601"/>
    </source>
</evidence>
<dbReference type="PANTHER" id="PTHR42693:SF42">
    <property type="entry name" value="ARYLSULFATASE G"/>
    <property type="match status" value="1"/>
</dbReference>
<evidence type="ECO:0000256" key="5">
    <source>
        <dbReference type="ARBA" id="ARBA00022801"/>
    </source>
</evidence>
<comment type="caution">
    <text evidence="9">The sequence shown here is derived from an EMBL/GenBank/DDBJ whole genome shotgun (WGS) entry which is preliminary data.</text>
</comment>
<evidence type="ECO:0000259" key="8">
    <source>
        <dbReference type="Pfam" id="PF00884"/>
    </source>
</evidence>
<comment type="similarity">
    <text evidence="2">Belongs to the sulfatase family.</text>
</comment>
<dbReference type="GO" id="GO:0046872">
    <property type="term" value="F:metal ion binding"/>
    <property type="evidence" value="ECO:0007669"/>
    <property type="project" value="UniProtKB-KW"/>
</dbReference>
<organism evidence="9 10">
    <name type="scientific">Agaribacter marinus</name>
    <dbReference type="NCBI Taxonomy" id="1431249"/>
    <lineage>
        <taxon>Bacteria</taxon>
        <taxon>Pseudomonadati</taxon>
        <taxon>Pseudomonadota</taxon>
        <taxon>Gammaproteobacteria</taxon>
        <taxon>Alteromonadales</taxon>
        <taxon>Alteromonadaceae</taxon>
        <taxon>Agaribacter</taxon>
    </lineage>
</organism>
<protein>
    <recommendedName>
        <fullName evidence="8">Sulfatase N-terminal domain-containing protein</fullName>
    </recommendedName>
</protein>
<dbReference type="Gene3D" id="3.30.1120.10">
    <property type="match status" value="1"/>
</dbReference>
<keyword evidence="5" id="KW-0378">Hydrolase</keyword>
<evidence type="ECO:0000256" key="1">
    <source>
        <dbReference type="ARBA" id="ARBA00001913"/>
    </source>
</evidence>
<evidence type="ECO:0000256" key="7">
    <source>
        <dbReference type="SAM" id="SignalP"/>
    </source>
</evidence>
<reference evidence="9" key="2">
    <citation type="submission" date="2023-01" db="EMBL/GenBank/DDBJ databases">
        <title>Draft genome sequence of Agaribacter marinus strain NBRC 110023.</title>
        <authorList>
            <person name="Sun Q."/>
            <person name="Mori K."/>
        </authorList>
    </citation>
    <scope>NUCLEOTIDE SEQUENCE</scope>
    <source>
        <strain evidence="9">NBRC 110023</strain>
    </source>
</reference>
<evidence type="ECO:0000256" key="4">
    <source>
        <dbReference type="ARBA" id="ARBA00022729"/>
    </source>
</evidence>
<dbReference type="GO" id="GO:0004065">
    <property type="term" value="F:arylsulfatase activity"/>
    <property type="evidence" value="ECO:0007669"/>
    <property type="project" value="TreeGrafter"/>
</dbReference>
<dbReference type="InterPro" id="IPR024607">
    <property type="entry name" value="Sulfatase_CS"/>
</dbReference>
<keyword evidence="4 7" id="KW-0732">Signal</keyword>
<reference evidence="9" key="1">
    <citation type="journal article" date="2014" name="Int. J. Syst. Evol. Microbiol.">
        <title>Complete genome sequence of Corynebacterium casei LMG S-19264T (=DSM 44701T), isolated from a smear-ripened cheese.</title>
        <authorList>
            <consortium name="US DOE Joint Genome Institute (JGI-PGF)"/>
            <person name="Walter F."/>
            <person name="Albersmeier A."/>
            <person name="Kalinowski J."/>
            <person name="Ruckert C."/>
        </authorList>
    </citation>
    <scope>NUCLEOTIDE SEQUENCE</scope>
    <source>
        <strain evidence="9">NBRC 110023</strain>
    </source>
</reference>
<proteinExistence type="inferred from homology"/>
<sequence>MLKMMAGVVIMCLSLSTAFATDKKPNIVFILADDLGWSDTSLYTQNDFYETPNIERLASIGVTFTHSYTNSPVCSPTRASILTGQTPARHGSTEPAHGSDTLRLRATINRTAASSRKSVRPMTATRLDTALPTLSSLLKQDGYQTAHFGKWHLGAEPYSALDHGFDIDIPHYEGSGPAGGYLAPWRFAPNLQPQPKGQHIDIRLAEEASKWLRDLNDDAPFYLNFWTFSVHSPFNAASDYVEYFRSKVSPYNSQQSPTYAAMVKHFDDSIGILLDTLEQENLLDNTIIVFSSDNGGNHYSEVDDVRPTSNLPFRYGKATNFEGGMRVPTIIYWPELHNQSHAVSTPIQSVDFFPTLLNGAGVTWPASHVVDGVDIRPLLSGDAIEEQAIINYYPAEPRTSHPGWMPASASVIFENWKLIKTFHYGLPSGDLYHLYDLSKDFGERTSIAEQYPDKVALLESILDAHLDDSFAIVPAQNPNYVEGAFDYGLIDRTLNGVFLHPDAELPKVSGRSIPQTASVGDVVEIKLQSDDIATLQNLTYEQYVGPKVNIEKVDENTLRYLAPEVYTETFIGVALLNNDDSPAFTFTKISPTEIEPSISARPNSQEIAKGDILVIDVQAVDLNLEILDVSVESDLGGVVLPTPPVRGQYEVMIPADTQATEMTITFSVTDGKASDSTSVTIPIKEPSAGGSTSYLTLLLILYISFWRLKIGRFFNR</sequence>
<comment type="cofactor">
    <cofactor evidence="1">
        <name>Ca(2+)</name>
        <dbReference type="ChEBI" id="CHEBI:29108"/>
    </cofactor>
</comment>
<evidence type="ECO:0000256" key="6">
    <source>
        <dbReference type="ARBA" id="ARBA00022837"/>
    </source>
</evidence>
<dbReference type="EMBL" id="BSOT01000006">
    <property type="protein sequence ID" value="GLR71941.1"/>
    <property type="molecule type" value="Genomic_DNA"/>
</dbReference>
<dbReference type="RefSeq" id="WP_284218275.1">
    <property type="nucleotide sequence ID" value="NZ_BSOT01000006.1"/>
</dbReference>
<keyword evidence="10" id="KW-1185">Reference proteome</keyword>
<dbReference type="Proteomes" id="UP001156601">
    <property type="component" value="Unassembled WGS sequence"/>
</dbReference>
<dbReference type="AlphaFoldDB" id="A0AA37WI80"/>
<dbReference type="InterPro" id="IPR050738">
    <property type="entry name" value="Sulfatase"/>
</dbReference>
<dbReference type="InterPro" id="IPR000917">
    <property type="entry name" value="Sulfatase_N"/>
</dbReference>
<gene>
    <name evidence="9" type="ORF">GCM10007852_28490</name>
</gene>
<dbReference type="Pfam" id="PF00884">
    <property type="entry name" value="Sulfatase"/>
    <property type="match status" value="1"/>
</dbReference>
<keyword evidence="3" id="KW-0479">Metal-binding</keyword>
<name>A0AA37WI80_9ALTE</name>